<dbReference type="AlphaFoldDB" id="A0A9E2L165"/>
<reference evidence="2" key="2">
    <citation type="submission" date="2021-04" db="EMBL/GenBank/DDBJ databases">
        <authorList>
            <person name="Gilroy R."/>
        </authorList>
    </citation>
    <scope>NUCLEOTIDE SEQUENCE</scope>
    <source>
        <strain evidence="2">Gambia15-2214</strain>
    </source>
</reference>
<name>A0A9E2L165_9SPIR</name>
<evidence type="ECO:0000313" key="2">
    <source>
        <dbReference type="EMBL" id="MBU3849547.1"/>
    </source>
</evidence>
<dbReference type="SUPFAM" id="SSF103190">
    <property type="entry name" value="Sensory domain-like"/>
    <property type="match status" value="1"/>
</dbReference>
<dbReference type="CDD" id="cd01948">
    <property type="entry name" value="EAL"/>
    <property type="match status" value="1"/>
</dbReference>
<dbReference type="Gene3D" id="3.20.20.450">
    <property type="entry name" value="EAL domain"/>
    <property type="match status" value="1"/>
</dbReference>
<dbReference type="InterPro" id="IPR050706">
    <property type="entry name" value="Cyclic-di-GMP_PDE-like"/>
</dbReference>
<comment type="caution">
    <text evidence="2">The sequence shown here is derived from an EMBL/GenBank/DDBJ whole genome shotgun (WGS) entry which is preliminary data.</text>
</comment>
<proteinExistence type="predicted"/>
<dbReference type="InterPro" id="IPR001633">
    <property type="entry name" value="EAL_dom"/>
</dbReference>
<evidence type="ECO:0000313" key="3">
    <source>
        <dbReference type="Proteomes" id="UP000823914"/>
    </source>
</evidence>
<dbReference type="GO" id="GO:0071111">
    <property type="term" value="F:cyclic-guanylate-specific phosphodiesterase activity"/>
    <property type="evidence" value="ECO:0007669"/>
    <property type="project" value="InterPro"/>
</dbReference>
<gene>
    <name evidence="2" type="ORF">IAA16_03155</name>
</gene>
<dbReference type="SMART" id="SM00052">
    <property type="entry name" value="EAL"/>
    <property type="match status" value="1"/>
</dbReference>
<dbReference type="PROSITE" id="PS50883">
    <property type="entry name" value="EAL"/>
    <property type="match status" value="1"/>
</dbReference>
<dbReference type="InterPro" id="IPR029151">
    <property type="entry name" value="Sensor-like_sf"/>
</dbReference>
<dbReference type="EMBL" id="JAHLFV010000071">
    <property type="protein sequence ID" value="MBU3849547.1"/>
    <property type="molecule type" value="Genomic_DNA"/>
</dbReference>
<dbReference type="SUPFAM" id="SSF141868">
    <property type="entry name" value="EAL domain-like"/>
    <property type="match status" value="1"/>
</dbReference>
<evidence type="ECO:0000259" key="1">
    <source>
        <dbReference type="PROSITE" id="PS50883"/>
    </source>
</evidence>
<protein>
    <submittedName>
        <fullName evidence="2">EAL domain-containing protein</fullName>
    </submittedName>
</protein>
<dbReference type="Pfam" id="PF00563">
    <property type="entry name" value="EAL"/>
    <property type="match status" value="1"/>
</dbReference>
<sequence>MTLKKEDFKKKLVYASMGVQVCSYYQPIVCLQSSKIFAYEALIRGWNDCSGGEMAPAELFSCAEELHLSKEFDLLCQRSAFEFYKDFGRSREALLFLNINTSCISESLSEKEKITALTKSMGFHPSVIGLELIESEAKSAKDLFTFVQNQRESGFVIVVDDFGSEHSNLERLMLIRPDIIKIDRNIIHNVDKDPYRQSVLKSIHSLADMTGAICLAEGVETDEEVITCALLGIDLFQGFAFGNPSQNLEELEKQTLVKIQKYRELIQERMLTDIKTTRRLTGDINILADWLARQINPSDYDGMELIFMEFMVMNPEIECIYILNHEGIQISNMVINPLLMTSTVSYIFKPSIKGTDQSLKPYYMHFKAFNITRYLSDKYLSSTTGNLCRTLVLALMKGGETIYLCIDFLEETVKLPIKMEKL</sequence>
<dbReference type="Proteomes" id="UP000823914">
    <property type="component" value="Unassembled WGS sequence"/>
</dbReference>
<dbReference type="PANTHER" id="PTHR33121:SF76">
    <property type="entry name" value="SIGNALING PROTEIN"/>
    <property type="match status" value="1"/>
</dbReference>
<feature type="domain" description="EAL" evidence="1">
    <location>
        <begin position="5"/>
        <end position="258"/>
    </location>
</feature>
<reference evidence="2" key="1">
    <citation type="journal article" date="2021" name="PeerJ">
        <title>Extensive microbial diversity within the chicken gut microbiome revealed by metagenomics and culture.</title>
        <authorList>
            <person name="Gilroy R."/>
            <person name="Ravi A."/>
            <person name="Getino M."/>
            <person name="Pursley I."/>
            <person name="Horton D.L."/>
            <person name="Alikhan N.F."/>
            <person name="Baker D."/>
            <person name="Gharbi K."/>
            <person name="Hall N."/>
            <person name="Watson M."/>
            <person name="Adriaenssens E.M."/>
            <person name="Foster-Nyarko E."/>
            <person name="Jarju S."/>
            <person name="Secka A."/>
            <person name="Antonio M."/>
            <person name="Oren A."/>
            <person name="Chaudhuri R.R."/>
            <person name="La Ragione R."/>
            <person name="Hildebrand F."/>
            <person name="Pallen M.J."/>
        </authorList>
    </citation>
    <scope>NUCLEOTIDE SEQUENCE</scope>
    <source>
        <strain evidence="2">Gambia15-2214</strain>
    </source>
</reference>
<organism evidence="2 3">
    <name type="scientific">Candidatus Treponema excrementipullorum</name>
    <dbReference type="NCBI Taxonomy" id="2838768"/>
    <lineage>
        <taxon>Bacteria</taxon>
        <taxon>Pseudomonadati</taxon>
        <taxon>Spirochaetota</taxon>
        <taxon>Spirochaetia</taxon>
        <taxon>Spirochaetales</taxon>
        <taxon>Treponemataceae</taxon>
        <taxon>Treponema</taxon>
    </lineage>
</organism>
<dbReference type="PANTHER" id="PTHR33121">
    <property type="entry name" value="CYCLIC DI-GMP PHOSPHODIESTERASE PDEF"/>
    <property type="match status" value="1"/>
</dbReference>
<dbReference type="Gene3D" id="3.30.450.20">
    <property type="entry name" value="PAS domain"/>
    <property type="match status" value="1"/>
</dbReference>
<dbReference type="InterPro" id="IPR035919">
    <property type="entry name" value="EAL_sf"/>
</dbReference>
<accession>A0A9E2L165</accession>